<proteinExistence type="inferred from homology"/>
<dbReference type="EMBL" id="JAHDVG010000482">
    <property type="protein sequence ID" value="KAH1173887.1"/>
    <property type="molecule type" value="Genomic_DNA"/>
</dbReference>
<dbReference type="GO" id="GO:0015631">
    <property type="term" value="F:tubulin binding"/>
    <property type="evidence" value="ECO:0007669"/>
    <property type="project" value="InterPro"/>
</dbReference>
<dbReference type="InterPro" id="IPR038397">
    <property type="entry name" value="TBCC_N_sf"/>
</dbReference>
<evidence type="ECO:0000256" key="10">
    <source>
        <dbReference type="ARBA" id="ARBA00079876"/>
    </source>
</evidence>
<evidence type="ECO:0000313" key="15">
    <source>
        <dbReference type="Proteomes" id="UP000827986"/>
    </source>
</evidence>
<sequence length="366" mass="39876">MSRPLSERRSSGTGEKMEAAAAERGPAAAGGGGVAPLGPRAAAVPERLQRREAERQREAERRRQEKAAQAVQEEQSGFFAAAFSRERAAIEALLGPGPGEAEAEEALEEAAARLQGLQKLLTDSVRFLAPYEVRQAQEALSRLQGALTAKRQQLQPKKRFAFRARRKEAESAPPPAPAGPLPAESAPPAGQLPAEGEGSGPPLCGFSRAEAQTLELGPSELLQRDVLLADLSDCRVLLRGNPNTLRVRDCRGCTVLCGPVSTSVLVDGCSDCLLVLACQQLRTHRTRDTRIYVQVTSRAIVEDCSGVRFAPYTWIYPGIEGDYESSGLDRGRNNWNLVDDFDWLARDEPSPNWSVIPEQERITQWD</sequence>
<dbReference type="Pfam" id="PF16752">
    <property type="entry name" value="TBCC_N"/>
    <property type="match status" value="1"/>
</dbReference>
<evidence type="ECO:0000256" key="12">
    <source>
        <dbReference type="SAM" id="MobiDB-lite"/>
    </source>
</evidence>
<dbReference type="Proteomes" id="UP000827986">
    <property type="component" value="Unassembled WGS sequence"/>
</dbReference>
<dbReference type="Gene3D" id="2.160.20.70">
    <property type="match status" value="1"/>
</dbReference>
<keyword evidence="15" id="KW-1185">Reference proteome</keyword>
<comment type="similarity">
    <text evidence="2">Belongs to the TBCC family.</text>
</comment>
<dbReference type="Gene3D" id="1.20.58.1250">
    <property type="entry name" value="Tubulin Binding Cofactor C, N-terminal domain"/>
    <property type="match status" value="1"/>
</dbReference>
<keyword evidence="3" id="KW-0963">Cytoplasm</keyword>
<keyword evidence="5" id="KW-0007">Acetylation</keyword>
<dbReference type="InterPro" id="IPR016098">
    <property type="entry name" value="CAP/MinC_C"/>
</dbReference>
<evidence type="ECO:0000256" key="4">
    <source>
        <dbReference type="ARBA" id="ARBA00022553"/>
    </source>
</evidence>
<comment type="function">
    <text evidence="8">Tubulin-folding protein; involved in the final step of the tubulin folding pathway.</text>
</comment>
<comment type="caution">
    <text evidence="14">The sequence shown here is derived from an EMBL/GenBank/DDBJ whole genome shotgun (WGS) entry which is preliminary data.</text>
</comment>
<dbReference type="GO" id="GO:0007023">
    <property type="term" value="P:post-chaperonin tubulin folding pathway"/>
    <property type="evidence" value="ECO:0007669"/>
    <property type="project" value="InterPro"/>
</dbReference>
<dbReference type="GO" id="GO:0005829">
    <property type="term" value="C:cytosol"/>
    <property type="evidence" value="ECO:0007669"/>
    <property type="project" value="UniProtKB-ARBA"/>
</dbReference>
<organism evidence="14 15">
    <name type="scientific">Mauremys mutica</name>
    <name type="common">yellowpond turtle</name>
    <dbReference type="NCBI Taxonomy" id="74926"/>
    <lineage>
        <taxon>Eukaryota</taxon>
        <taxon>Metazoa</taxon>
        <taxon>Chordata</taxon>
        <taxon>Craniata</taxon>
        <taxon>Vertebrata</taxon>
        <taxon>Euteleostomi</taxon>
        <taxon>Archelosauria</taxon>
        <taxon>Testudinata</taxon>
        <taxon>Testudines</taxon>
        <taxon>Cryptodira</taxon>
        <taxon>Durocryptodira</taxon>
        <taxon>Testudinoidea</taxon>
        <taxon>Geoemydidae</taxon>
        <taxon>Geoemydinae</taxon>
        <taxon>Mauremys</taxon>
    </lineage>
</organism>
<feature type="compositionally biased region" description="Low complexity" evidence="12">
    <location>
        <begin position="36"/>
        <end position="46"/>
    </location>
</feature>
<dbReference type="InterPro" id="IPR006599">
    <property type="entry name" value="CARP_motif"/>
</dbReference>
<dbReference type="GO" id="GO:0007021">
    <property type="term" value="P:tubulin complex assembly"/>
    <property type="evidence" value="ECO:0007669"/>
    <property type="project" value="TreeGrafter"/>
</dbReference>
<dbReference type="InterPro" id="IPR031925">
    <property type="entry name" value="TBCC_N"/>
</dbReference>
<dbReference type="AlphaFoldDB" id="A0A9D3X5F0"/>
<evidence type="ECO:0000256" key="2">
    <source>
        <dbReference type="ARBA" id="ARBA00008848"/>
    </source>
</evidence>
<evidence type="ECO:0000256" key="1">
    <source>
        <dbReference type="ARBA" id="ARBA00004496"/>
    </source>
</evidence>
<dbReference type="PANTHER" id="PTHR15139">
    <property type="entry name" value="TUBULIN FOLDING COFACTOR C"/>
    <property type="match status" value="1"/>
</dbReference>
<evidence type="ECO:0000256" key="7">
    <source>
        <dbReference type="ARBA" id="ARBA00026055"/>
    </source>
</evidence>
<evidence type="ECO:0000256" key="3">
    <source>
        <dbReference type="ARBA" id="ARBA00022490"/>
    </source>
</evidence>
<evidence type="ECO:0000256" key="5">
    <source>
        <dbReference type="ARBA" id="ARBA00022990"/>
    </source>
</evidence>
<dbReference type="FunFam" id="1.20.58.1250:FF:000001">
    <property type="entry name" value="Tubulin-specific chaperone C"/>
    <property type="match status" value="1"/>
</dbReference>
<dbReference type="PROSITE" id="PS51329">
    <property type="entry name" value="C_CAP_COFACTOR_C"/>
    <property type="match status" value="1"/>
</dbReference>
<dbReference type="InterPro" id="IPR017901">
    <property type="entry name" value="C-CAP_CF_C-like"/>
</dbReference>
<dbReference type="PANTHER" id="PTHR15139:SF0">
    <property type="entry name" value="TUBULIN-SPECIFIC CHAPERONE C"/>
    <property type="match status" value="1"/>
</dbReference>
<evidence type="ECO:0000313" key="14">
    <source>
        <dbReference type="EMBL" id="KAH1173887.1"/>
    </source>
</evidence>
<evidence type="ECO:0000256" key="8">
    <source>
        <dbReference type="ARBA" id="ARBA00058607"/>
    </source>
</evidence>
<accession>A0A9D3X5F0</accession>
<dbReference type="Pfam" id="PF07986">
    <property type="entry name" value="TBCC"/>
    <property type="match status" value="1"/>
</dbReference>
<reference evidence="14" key="1">
    <citation type="submission" date="2021-09" db="EMBL/GenBank/DDBJ databases">
        <title>The genome of Mauremys mutica provides insights into the evolution of semi-aquatic lifestyle.</title>
        <authorList>
            <person name="Gong S."/>
            <person name="Gao Y."/>
        </authorList>
    </citation>
    <scope>NUCLEOTIDE SEQUENCE</scope>
    <source>
        <strain evidence="14">MM-2020</strain>
        <tissue evidence="14">Muscle</tissue>
    </source>
</reference>
<evidence type="ECO:0000256" key="6">
    <source>
        <dbReference type="ARBA" id="ARBA00023186"/>
    </source>
</evidence>
<feature type="compositionally biased region" description="Basic and acidic residues" evidence="12">
    <location>
        <begin position="1"/>
        <end position="18"/>
    </location>
</feature>
<protein>
    <recommendedName>
        <fullName evidence="9">Tubulin-specific chaperone C</fullName>
    </recommendedName>
    <alternativeName>
        <fullName evidence="10">Tubulin-folding cofactor C</fullName>
    </alternativeName>
</protein>
<comment type="subunit">
    <text evidence="7">Supercomplex made of cofactors A to E. Cofactors A and D function by capturing and stabilizing tubulin in a quasi-native conformation. Cofactor E binds to the cofactor D-tubulin complex; interaction with cofactor C then causes the release of tubulin polypeptides that are committed to the native state.</text>
</comment>
<keyword evidence="11" id="KW-0175">Coiled coil</keyword>
<gene>
    <name evidence="14" type="ORF">KIL84_017726</name>
</gene>
<feature type="coiled-coil region" evidence="11">
    <location>
        <begin position="100"/>
        <end position="153"/>
    </location>
</feature>
<feature type="region of interest" description="Disordered" evidence="12">
    <location>
        <begin position="1"/>
        <end position="72"/>
    </location>
</feature>
<name>A0A9D3X5F0_9SAUR</name>
<keyword evidence="6" id="KW-0143">Chaperone</keyword>
<evidence type="ECO:0000256" key="11">
    <source>
        <dbReference type="SAM" id="Coils"/>
    </source>
</evidence>
<dbReference type="FunFam" id="2.160.20.70:FF:000007">
    <property type="entry name" value="tubulin-specific chaperone C"/>
    <property type="match status" value="1"/>
</dbReference>
<dbReference type="InterPro" id="IPR027684">
    <property type="entry name" value="TBCC"/>
</dbReference>
<keyword evidence="4" id="KW-0597">Phosphoprotein</keyword>
<feature type="compositionally biased region" description="Basic and acidic residues" evidence="12">
    <location>
        <begin position="47"/>
        <end position="66"/>
    </location>
</feature>
<evidence type="ECO:0000259" key="13">
    <source>
        <dbReference type="PROSITE" id="PS51329"/>
    </source>
</evidence>
<feature type="region of interest" description="Disordered" evidence="12">
    <location>
        <begin position="162"/>
        <end position="203"/>
    </location>
</feature>
<dbReference type="SMART" id="SM00673">
    <property type="entry name" value="CARP"/>
    <property type="match status" value="2"/>
</dbReference>
<dbReference type="InterPro" id="IPR012945">
    <property type="entry name" value="Tubulin-bd_cofactor_C_dom"/>
</dbReference>
<comment type="subcellular location">
    <subcellularLocation>
        <location evidence="1">Cytoplasm</location>
    </subcellularLocation>
</comment>
<feature type="domain" description="C-CAP/cofactor C-like" evidence="13">
    <location>
        <begin position="187"/>
        <end position="343"/>
    </location>
</feature>
<dbReference type="OrthoDB" id="194775at2759"/>
<evidence type="ECO:0000256" key="9">
    <source>
        <dbReference type="ARBA" id="ARBA00067872"/>
    </source>
</evidence>